<reference evidence="2" key="2">
    <citation type="journal article" date="2015" name="Fish Shellfish Immunol.">
        <title>Early steps in the European eel (Anguilla anguilla)-Vibrio vulnificus interaction in the gills: Role of the RtxA13 toxin.</title>
        <authorList>
            <person name="Callol A."/>
            <person name="Pajuelo D."/>
            <person name="Ebbesson L."/>
            <person name="Teles M."/>
            <person name="MacKenzie S."/>
            <person name="Amaro C."/>
        </authorList>
    </citation>
    <scope>NUCLEOTIDE SEQUENCE</scope>
</reference>
<dbReference type="EMBL" id="GBXM01021163">
    <property type="protein sequence ID" value="JAH87414.1"/>
    <property type="molecule type" value="Transcribed_RNA"/>
</dbReference>
<protein>
    <submittedName>
        <fullName evidence="2">Uncharacterized protein</fullName>
    </submittedName>
</protein>
<accession>A0A0E9WAJ7</accession>
<sequence length="58" mass="6609">MTRACTDLTVSKVMIIGLCCVEALQSHECIEDWVENYNNFVTNFTQGSVIHCSHFKIQ</sequence>
<evidence type="ECO:0000256" key="1">
    <source>
        <dbReference type="SAM" id="SignalP"/>
    </source>
</evidence>
<reference evidence="2" key="1">
    <citation type="submission" date="2014-11" db="EMBL/GenBank/DDBJ databases">
        <authorList>
            <person name="Amaro Gonzalez C."/>
        </authorList>
    </citation>
    <scope>NUCLEOTIDE SEQUENCE</scope>
</reference>
<evidence type="ECO:0000313" key="2">
    <source>
        <dbReference type="EMBL" id="JAH87414.1"/>
    </source>
</evidence>
<feature type="signal peptide" evidence="1">
    <location>
        <begin position="1"/>
        <end position="23"/>
    </location>
</feature>
<feature type="chain" id="PRO_5002434183" evidence="1">
    <location>
        <begin position="24"/>
        <end position="58"/>
    </location>
</feature>
<name>A0A0E9WAJ7_ANGAN</name>
<proteinExistence type="predicted"/>
<dbReference type="AlphaFoldDB" id="A0A0E9WAJ7"/>
<keyword evidence="1" id="KW-0732">Signal</keyword>
<organism evidence="2">
    <name type="scientific">Anguilla anguilla</name>
    <name type="common">European freshwater eel</name>
    <name type="synonym">Muraena anguilla</name>
    <dbReference type="NCBI Taxonomy" id="7936"/>
    <lineage>
        <taxon>Eukaryota</taxon>
        <taxon>Metazoa</taxon>
        <taxon>Chordata</taxon>
        <taxon>Craniata</taxon>
        <taxon>Vertebrata</taxon>
        <taxon>Euteleostomi</taxon>
        <taxon>Actinopterygii</taxon>
        <taxon>Neopterygii</taxon>
        <taxon>Teleostei</taxon>
        <taxon>Anguilliformes</taxon>
        <taxon>Anguillidae</taxon>
        <taxon>Anguilla</taxon>
    </lineage>
</organism>